<keyword evidence="2" id="KW-1185">Reference proteome</keyword>
<reference evidence="1 2" key="1">
    <citation type="submission" date="2017-08" db="EMBL/GenBank/DDBJ databases">
        <title>Draft genome sequence of filamentous cyanobacterium Calothrix elsteri CCALA 953.</title>
        <authorList>
            <person name="Gagunashvili A.N."/>
            <person name="Elster J."/>
            <person name="Andresson O.S."/>
        </authorList>
    </citation>
    <scope>NUCLEOTIDE SEQUENCE [LARGE SCALE GENOMIC DNA]</scope>
    <source>
        <strain evidence="1 2">CCALA 953</strain>
    </source>
</reference>
<dbReference type="EMBL" id="NTFS01000024">
    <property type="protein sequence ID" value="PAX60048.1"/>
    <property type="molecule type" value="Genomic_DNA"/>
</dbReference>
<proteinExistence type="predicted"/>
<gene>
    <name evidence="1" type="ORF">CK510_03775</name>
</gene>
<dbReference type="RefSeq" id="WP_095720420.1">
    <property type="nucleotide sequence ID" value="NZ_NTFS01000024.1"/>
</dbReference>
<dbReference type="OrthoDB" id="574287at2"/>
<evidence type="ECO:0000313" key="1">
    <source>
        <dbReference type="EMBL" id="PAX60048.1"/>
    </source>
</evidence>
<dbReference type="Gene3D" id="1.10.4080.10">
    <property type="entry name" value="ADP-ribosylation/Crystallin J1"/>
    <property type="match status" value="1"/>
</dbReference>
<comment type="caution">
    <text evidence="1">The sequence shown here is derived from an EMBL/GenBank/DDBJ whole genome shotgun (WGS) entry which is preliminary data.</text>
</comment>
<dbReference type="AlphaFoldDB" id="A0A2A2TPH9"/>
<dbReference type="SUPFAM" id="SSF101478">
    <property type="entry name" value="ADP-ribosylglycohydrolase"/>
    <property type="match status" value="1"/>
</dbReference>
<sequence length="348" mass="38460">MHHSLISKFRGTLFGALIAGTLPLKDVKQITYSALLTQEAIDGLVFSSKSLIYQGKFVLGDWLLKKQANPSLDRTNLNQTNEQLLVTTFFATLPIALFCHENLLKLKQNITDVVRLYSDDSGIRDTNLAVGYAIAKSLTGTMNPTALIPQIVNFLGDTSSNTPQQLLKVDDLLRQGANLEQVSSELSQLELSQLELSKTGLDKKNSSNQSISSQVIAEAFYCFLATMEDFRLSILLSHRQSDPSLRAISPITGALSGAYNSTVGIPLAWQIRYSQQKSAKLHSNTYLQMVKLADELLAVWSGVYNNIDNQASGTNKIGDFTFHSNRLPLLKPDSHLQVFTSTHVNKLR</sequence>
<protein>
    <recommendedName>
        <fullName evidence="3">ADP-ribosylglycohydrolase</fullName>
    </recommendedName>
</protein>
<name>A0A2A2TPH9_9CYAN</name>
<evidence type="ECO:0000313" key="2">
    <source>
        <dbReference type="Proteomes" id="UP000218238"/>
    </source>
</evidence>
<organism evidence="1 2">
    <name type="scientific">Brunnivagina elsteri CCALA 953</name>
    <dbReference type="NCBI Taxonomy" id="987040"/>
    <lineage>
        <taxon>Bacteria</taxon>
        <taxon>Bacillati</taxon>
        <taxon>Cyanobacteriota</taxon>
        <taxon>Cyanophyceae</taxon>
        <taxon>Nostocales</taxon>
        <taxon>Calotrichaceae</taxon>
        <taxon>Brunnivagina</taxon>
    </lineage>
</organism>
<evidence type="ECO:0008006" key="3">
    <source>
        <dbReference type="Google" id="ProtNLM"/>
    </source>
</evidence>
<dbReference type="InterPro" id="IPR036705">
    <property type="entry name" value="Ribosyl_crysJ1_sf"/>
</dbReference>
<dbReference type="Proteomes" id="UP000218238">
    <property type="component" value="Unassembled WGS sequence"/>
</dbReference>
<accession>A0A2A2TPH9</accession>